<gene>
    <name evidence="1" type="ORF">C7460_10575</name>
</gene>
<dbReference type="EMBL" id="QREG01000005">
    <property type="protein sequence ID" value="REE00454.1"/>
    <property type="molecule type" value="Genomic_DNA"/>
</dbReference>
<protein>
    <recommendedName>
        <fullName evidence="3">Outer membrane protein with beta-barrel domain</fullName>
    </recommendedName>
</protein>
<evidence type="ECO:0000313" key="2">
    <source>
        <dbReference type="Proteomes" id="UP000256779"/>
    </source>
</evidence>
<reference evidence="1 2" key="1">
    <citation type="submission" date="2018-07" db="EMBL/GenBank/DDBJ databases">
        <title>Genomic Encyclopedia of Type Strains, Phase IV (KMG-IV): sequencing the most valuable type-strain genomes for metagenomic binning, comparative biology and taxonomic classification.</title>
        <authorList>
            <person name="Goeker M."/>
        </authorList>
    </citation>
    <scope>NUCLEOTIDE SEQUENCE [LARGE SCALE GENOMIC DNA]</scope>
    <source>
        <strain evidence="1 2">DSM 4134</strain>
    </source>
</reference>
<organism evidence="1 2">
    <name type="scientific">Marinoscillum furvescens DSM 4134</name>
    <dbReference type="NCBI Taxonomy" id="1122208"/>
    <lineage>
        <taxon>Bacteria</taxon>
        <taxon>Pseudomonadati</taxon>
        <taxon>Bacteroidota</taxon>
        <taxon>Cytophagia</taxon>
        <taxon>Cytophagales</taxon>
        <taxon>Reichenbachiellaceae</taxon>
        <taxon>Marinoscillum</taxon>
    </lineage>
</organism>
<sequence length="196" mass="21770">MIAMRNFFSAILLALTLTVWGQYIPNHQVDDHSDFYLDLSSGIDNHSGLLGIGFQLPLSSQVGMRAGFGFGSWGGKLSIGMKYQRYQKKGWGYGLGYSHCPGIEDIHLEFTDQNGNVNEAHLEYLQVGTLNFTINRNWTIKDHLMFFIESGYAVPIGGEEFYRVKGSYQPNASEKALLQVLRPGGLIFAVGLLVGL</sequence>
<name>A0A3D9L5S5_MARFU</name>
<dbReference type="AlphaFoldDB" id="A0A3D9L5S5"/>
<evidence type="ECO:0008006" key="3">
    <source>
        <dbReference type="Google" id="ProtNLM"/>
    </source>
</evidence>
<comment type="caution">
    <text evidence="1">The sequence shown here is derived from an EMBL/GenBank/DDBJ whole genome shotgun (WGS) entry which is preliminary data.</text>
</comment>
<keyword evidence="2" id="KW-1185">Reference proteome</keyword>
<accession>A0A3D9L5S5</accession>
<proteinExistence type="predicted"/>
<evidence type="ECO:0000313" key="1">
    <source>
        <dbReference type="EMBL" id="REE00454.1"/>
    </source>
</evidence>
<dbReference type="Proteomes" id="UP000256779">
    <property type="component" value="Unassembled WGS sequence"/>
</dbReference>